<comment type="cofactor">
    <cofactor evidence="1">
        <name>Ca(2+)</name>
        <dbReference type="ChEBI" id="CHEBI:29108"/>
    </cofactor>
</comment>
<dbReference type="EC" id="3.1.1.4" evidence="3"/>
<dbReference type="AlphaFoldDB" id="B4GW24"/>
<comment type="subcellular location">
    <subcellularLocation>
        <location evidence="2">Secreted</location>
    </subcellularLocation>
</comment>
<dbReference type="EMBL" id="CH479193">
    <property type="protein sequence ID" value="EDW26869.1"/>
    <property type="molecule type" value="Genomic_DNA"/>
</dbReference>
<evidence type="ECO:0000313" key="16">
    <source>
        <dbReference type="Proteomes" id="UP000008744"/>
    </source>
</evidence>
<evidence type="ECO:0000256" key="10">
    <source>
        <dbReference type="ARBA" id="ARBA00023098"/>
    </source>
</evidence>
<evidence type="ECO:0000256" key="2">
    <source>
        <dbReference type="ARBA" id="ARBA00004613"/>
    </source>
</evidence>
<evidence type="ECO:0000259" key="14">
    <source>
        <dbReference type="Pfam" id="PF05826"/>
    </source>
</evidence>
<dbReference type="GO" id="GO:0050482">
    <property type="term" value="P:arachidonate secretion"/>
    <property type="evidence" value="ECO:0007669"/>
    <property type="project" value="InterPro"/>
</dbReference>
<dbReference type="STRING" id="7234.B4GW24"/>
<keyword evidence="8" id="KW-0106">Calcium</keyword>
<dbReference type="SUPFAM" id="SSF48619">
    <property type="entry name" value="Phospholipase A2, PLA2"/>
    <property type="match status" value="1"/>
</dbReference>
<evidence type="ECO:0000256" key="7">
    <source>
        <dbReference type="ARBA" id="ARBA00022801"/>
    </source>
</evidence>
<keyword evidence="10" id="KW-0443">Lipid metabolism</keyword>
<dbReference type="GO" id="GO:0004623">
    <property type="term" value="F:phospholipase A2 activity"/>
    <property type="evidence" value="ECO:0007669"/>
    <property type="project" value="UniProtKB-EC"/>
</dbReference>
<evidence type="ECO:0000256" key="8">
    <source>
        <dbReference type="ARBA" id="ARBA00022837"/>
    </source>
</evidence>
<accession>B4GW24</accession>
<keyword evidence="6" id="KW-0479">Metal-binding</keyword>
<keyword evidence="11" id="KW-1015">Disulfide bond</keyword>
<evidence type="ECO:0000256" key="13">
    <source>
        <dbReference type="SAM" id="SignalP"/>
    </source>
</evidence>
<reference evidence="15 16" key="1">
    <citation type="journal article" date="2007" name="Nature">
        <title>Evolution of genes and genomes on the Drosophila phylogeny.</title>
        <authorList>
            <consortium name="Drosophila 12 Genomes Consortium"/>
            <person name="Clark A.G."/>
            <person name="Eisen M.B."/>
            <person name="Smith D.R."/>
            <person name="Bergman C.M."/>
            <person name="Oliver B."/>
            <person name="Markow T.A."/>
            <person name="Kaufman T.C."/>
            <person name="Kellis M."/>
            <person name="Gelbart W."/>
            <person name="Iyer V.N."/>
            <person name="Pollard D.A."/>
            <person name="Sackton T.B."/>
            <person name="Larracuente A.M."/>
            <person name="Singh N.D."/>
            <person name="Abad J.P."/>
            <person name="Abt D.N."/>
            <person name="Adryan B."/>
            <person name="Aguade M."/>
            <person name="Akashi H."/>
            <person name="Anderson W.W."/>
            <person name="Aquadro C.F."/>
            <person name="Ardell D.H."/>
            <person name="Arguello R."/>
            <person name="Artieri C.G."/>
            <person name="Barbash D.A."/>
            <person name="Barker D."/>
            <person name="Barsanti P."/>
            <person name="Batterham P."/>
            <person name="Batzoglou S."/>
            <person name="Begun D."/>
            <person name="Bhutkar A."/>
            <person name="Blanco E."/>
            <person name="Bosak S.A."/>
            <person name="Bradley R.K."/>
            <person name="Brand A.D."/>
            <person name="Brent M.R."/>
            <person name="Brooks A.N."/>
            <person name="Brown R.H."/>
            <person name="Butlin R.K."/>
            <person name="Caggese C."/>
            <person name="Calvi B.R."/>
            <person name="Bernardo de Carvalho A."/>
            <person name="Caspi A."/>
            <person name="Castrezana S."/>
            <person name="Celniker S.E."/>
            <person name="Chang J.L."/>
            <person name="Chapple C."/>
            <person name="Chatterji S."/>
            <person name="Chinwalla A."/>
            <person name="Civetta A."/>
            <person name="Clifton S.W."/>
            <person name="Comeron J.M."/>
            <person name="Costello J.C."/>
            <person name="Coyne J.A."/>
            <person name="Daub J."/>
            <person name="David R.G."/>
            <person name="Delcher A.L."/>
            <person name="Delehaunty K."/>
            <person name="Do C.B."/>
            <person name="Ebling H."/>
            <person name="Edwards K."/>
            <person name="Eickbush T."/>
            <person name="Evans J.D."/>
            <person name="Filipski A."/>
            <person name="Findeiss S."/>
            <person name="Freyhult E."/>
            <person name="Fulton L."/>
            <person name="Fulton R."/>
            <person name="Garcia A.C."/>
            <person name="Gardiner A."/>
            <person name="Garfield D.A."/>
            <person name="Garvin B.E."/>
            <person name="Gibson G."/>
            <person name="Gilbert D."/>
            <person name="Gnerre S."/>
            <person name="Godfrey J."/>
            <person name="Good R."/>
            <person name="Gotea V."/>
            <person name="Gravely B."/>
            <person name="Greenberg A.J."/>
            <person name="Griffiths-Jones S."/>
            <person name="Gross S."/>
            <person name="Guigo R."/>
            <person name="Gustafson E.A."/>
            <person name="Haerty W."/>
            <person name="Hahn M.W."/>
            <person name="Halligan D.L."/>
            <person name="Halpern A.L."/>
            <person name="Halter G.M."/>
            <person name="Han M.V."/>
            <person name="Heger A."/>
            <person name="Hillier L."/>
            <person name="Hinrichs A.S."/>
            <person name="Holmes I."/>
            <person name="Hoskins R.A."/>
            <person name="Hubisz M.J."/>
            <person name="Hultmark D."/>
            <person name="Huntley M.A."/>
            <person name="Jaffe D.B."/>
            <person name="Jagadeeshan S."/>
            <person name="Jeck W.R."/>
            <person name="Johnson J."/>
            <person name="Jones C.D."/>
            <person name="Jordan W.C."/>
            <person name="Karpen G.H."/>
            <person name="Kataoka E."/>
            <person name="Keightley P.D."/>
            <person name="Kheradpour P."/>
            <person name="Kirkness E.F."/>
            <person name="Koerich L.B."/>
            <person name="Kristiansen K."/>
            <person name="Kudrna D."/>
            <person name="Kulathinal R.J."/>
            <person name="Kumar S."/>
            <person name="Kwok R."/>
            <person name="Lander E."/>
            <person name="Langley C.H."/>
            <person name="Lapoint R."/>
            <person name="Lazzaro B.P."/>
            <person name="Lee S.J."/>
            <person name="Levesque L."/>
            <person name="Li R."/>
            <person name="Lin C.F."/>
            <person name="Lin M.F."/>
            <person name="Lindblad-Toh K."/>
            <person name="Llopart A."/>
            <person name="Long M."/>
            <person name="Low L."/>
            <person name="Lozovsky E."/>
            <person name="Lu J."/>
            <person name="Luo M."/>
            <person name="Machado C.A."/>
            <person name="Makalowski W."/>
            <person name="Marzo M."/>
            <person name="Matsuda M."/>
            <person name="Matzkin L."/>
            <person name="McAllister B."/>
            <person name="McBride C.S."/>
            <person name="McKernan B."/>
            <person name="McKernan K."/>
            <person name="Mendez-Lago M."/>
            <person name="Minx P."/>
            <person name="Mollenhauer M.U."/>
            <person name="Montooth K."/>
            <person name="Mount S.M."/>
            <person name="Mu X."/>
            <person name="Myers E."/>
            <person name="Negre B."/>
            <person name="Newfeld S."/>
            <person name="Nielsen R."/>
            <person name="Noor M.A."/>
            <person name="O'Grady P."/>
            <person name="Pachter L."/>
            <person name="Papaceit M."/>
            <person name="Parisi M.J."/>
            <person name="Parisi M."/>
            <person name="Parts L."/>
            <person name="Pedersen J.S."/>
            <person name="Pesole G."/>
            <person name="Phillippy A.M."/>
            <person name="Ponting C.P."/>
            <person name="Pop M."/>
            <person name="Porcelli D."/>
            <person name="Powell J.R."/>
            <person name="Prohaska S."/>
            <person name="Pruitt K."/>
            <person name="Puig M."/>
            <person name="Quesneville H."/>
            <person name="Ram K.R."/>
            <person name="Rand D."/>
            <person name="Rasmussen M.D."/>
            <person name="Reed L.K."/>
            <person name="Reenan R."/>
            <person name="Reily A."/>
            <person name="Remington K.A."/>
            <person name="Rieger T.T."/>
            <person name="Ritchie M.G."/>
            <person name="Robin C."/>
            <person name="Rogers Y.H."/>
            <person name="Rohde C."/>
            <person name="Rozas J."/>
            <person name="Rubenfield M.J."/>
            <person name="Ruiz A."/>
            <person name="Russo S."/>
            <person name="Salzberg S.L."/>
            <person name="Sanchez-Gracia A."/>
            <person name="Saranga D.J."/>
            <person name="Sato H."/>
            <person name="Schaeffer S.W."/>
            <person name="Schatz M.C."/>
            <person name="Schlenke T."/>
            <person name="Schwartz R."/>
            <person name="Segarra C."/>
            <person name="Singh R.S."/>
            <person name="Sirot L."/>
            <person name="Sirota M."/>
            <person name="Sisneros N.B."/>
            <person name="Smith C.D."/>
            <person name="Smith T.F."/>
            <person name="Spieth J."/>
            <person name="Stage D.E."/>
            <person name="Stark A."/>
            <person name="Stephan W."/>
            <person name="Strausberg R.L."/>
            <person name="Strempel S."/>
            <person name="Sturgill D."/>
            <person name="Sutton G."/>
            <person name="Sutton G.G."/>
            <person name="Tao W."/>
            <person name="Teichmann S."/>
            <person name="Tobari Y.N."/>
            <person name="Tomimura Y."/>
            <person name="Tsolas J.M."/>
            <person name="Valente V.L."/>
            <person name="Venter E."/>
            <person name="Venter J.C."/>
            <person name="Vicario S."/>
            <person name="Vieira F.G."/>
            <person name="Vilella A.J."/>
            <person name="Villasante A."/>
            <person name="Walenz B."/>
            <person name="Wang J."/>
            <person name="Wasserman M."/>
            <person name="Watts T."/>
            <person name="Wilson D."/>
            <person name="Wilson R.K."/>
            <person name="Wing R.A."/>
            <person name="Wolfner M.F."/>
            <person name="Wong A."/>
            <person name="Wong G.K."/>
            <person name="Wu C.I."/>
            <person name="Wu G."/>
            <person name="Yamamoto D."/>
            <person name="Yang H.P."/>
            <person name="Yang S.P."/>
            <person name="Yorke J.A."/>
            <person name="Yoshida K."/>
            <person name="Zdobnov E."/>
            <person name="Zhang P."/>
            <person name="Zhang Y."/>
            <person name="Zimin A.V."/>
            <person name="Baldwin J."/>
            <person name="Abdouelleil A."/>
            <person name="Abdulkadir J."/>
            <person name="Abebe A."/>
            <person name="Abera B."/>
            <person name="Abreu J."/>
            <person name="Acer S.C."/>
            <person name="Aftuck L."/>
            <person name="Alexander A."/>
            <person name="An P."/>
            <person name="Anderson E."/>
            <person name="Anderson S."/>
            <person name="Arachi H."/>
            <person name="Azer M."/>
            <person name="Bachantsang P."/>
            <person name="Barry A."/>
            <person name="Bayul T."/>
            <person name="Berlin A."/>
            <person name="Bessette D."/>
            <person name="Bloom T."/>
            <person name="Blye J."/>
            <person name="Boguslavskiy L."/>
            <person name="Bonnet C."/>
            <person name="Boukhgalter B."/>
            <person name="Bourzgui I."/>
            <person name="Brown A."/>
            <person name="Cahill P."/>
            <person name="Channer S."/>
            <person name="Cheshatsang Y."/>
            <person name="Chuda L."/>
            <person name="Citroen M."/>
            <person name="Collymore A."/>
            <person name="Cooke P."/>
            <person name="Costello M."/>
            <person name="D'Aco K."/>
            <person name="Daza R."/>
            <person name="De Haan G."/>
            <person name="DeGray S."/>
            <person name="DeMaso C."/>
            <person name="Dhargay N."/>
            <person name="Dooley K."/>
            <person name="Dooley E."/>
            <person name="Doricent M."/>
            <person name="Dorje P."/>
            <person name="Dorjee K."/>
            <person name="Dupes A."/>
            <person name="Elong R."/>
            <person name="Falk J."/>
            <person name="Farina A."/>
            <person name="Faro S."/>
            <person name="Ferguson D."/>
            <person name="Fisher S."/>
            <person name="Foley C.D."/>
            <person name="Franke A."/>
            <person name="Friedrich D."/>
            <person name="Gadbois L."/>
            <person name="Gearin G."/>
            <person name="Gearin C.R."/>
            <person name="Giannoukos G."/>
            <person name="Goode T."/>
            <person name="Graham J."/>
            <person name="Grandbois E."/>
            <person name="Grewal S."/>
            <person name="Gyaltsen K."/>
            <person name="Hafez N."/>
            <person name="Hagos B."/>
            <person name="Hall J."/>
            <person name="Henson C."/>
            <person name="Hollinger A."/>
            <person name="Honan T."/>
            <person name="Huard M.D."/>
            <person name="Hughes L."/>
            <person name="Hurhula B."/>
            <person name="Husby M.E."/>
            <person name="Kamat A."/>
            <person name="Kanga B."/>
            <person name="Kashin S."/>
            <person name="Khazanovich D."/>
            <person name="Kisner P."/>
            <person name="Lance K."/>
            <person name="Lara M."/>
            <person name="Lee W."/>
            <person name="Lennon N."/>
            <person name="Letendre F."/>
            <person name="LeVine R."/>
            <person name="Lipovsky A."/>
            <person name="Liu X."/>
            <person name="Liu J."/>
            <person name="Liu S."/>
            <person name="Lokyitsang T."/>
            <person name="Lokyitsang Y."/>
            <person name="Lubonja R."/>
            <person name="Lui A."/>
            <person name="MacDonald P."/>
            <person name="Magnisalis V."/>
            <person name="Maru K."/>
            <person name="Matthews C."/>
            <person name="McCusker W."/>
            <person name="McDonough S."/>
            <person name="Mehta T."/>
            <person name="Meldrim J."/>
            <person name="Meneus L."/>
            <person name="Mihai O."/>
            <person name="Mihalev A."/>
            <person name="Mihova T."/>
            <person name="Mittelman R."/>
            <person name="Mlenga V."/>
            <person name="Montmayeur A."/>
            <person name="Mulrain L."/>
            <person name="Navidi A."/>
            <person name="Naylor J."/>
            <person name="Negash T."/>
            <person name="Nguyen T."/>
            <person name="Nguyen N."/>
            <person name="Nicol R."/>
            <person name="Norbu C."/>
            <person name="Norbu N."/>
            <person name="Novod N."/>
            <person name="O'Neill B."/>
            <person name="Osman S."/>
            <person name="Markiewicz E."/>
            <person name="Oyono O.L."/>
            <person name="Patti C."/>
            <person name="Phunkhang P."/>
            <person name="Pierre F."/>
            <person name="Priest M."/>
            <person name="Raghuraman S."/>
            <person name="Rege F."/>
            <person name="Reyes R."/>
            <person name="Rise C."/>
            <person name="Rogov P."/>
            <person name="Ross K."/>
            <person name="Ryan E."/>
            <person name="Settipalli S."/>
            <person name="Shea T."/>
            <person name="Sherpa N."/>
            <person name="Shi L."/>
            <person name="Shih D."/>
            <person name="Sparrow T."/>
            <person name="Spaulding J."/>
            <person name="Stalker J."/>
            <person name="Stange-Thomann N."/>
            <person name="Stavropoulos S."/>
            <person name="Stone C."/>
            <person name="Strader C."/>
            <person name="Tesfaye S."/>
            <person name="Thomson T."/>
            <person name="Thoulutsang Y."/>
            <person name="Thoulutsang D."/>
            <person name="Topham K."/>
            <person name="Topping I."/>
            <person name="Tsamla T."/>
            <person name="Vassiliev H."/>
            <person name="Vo A."/>
            <person name="Wangchuk T."/>
            <person name="Wangdi T."/>
            <person name="Weiand M."/>
            <person name="Wilkinson J."/>
            <person name="Wilson A."/>
            <person name="Yadav S."/>
            <person name="Young G."/>
            <person name="Yu Q."/>
            <person name="Zembek L."/>
            <person name="Zhong D."/>
            <person name="Zimmer A."/>
            <person name="Zwirko Z."/>
            <person name="Jaffe D.B."/>
            <person name="Alvarez P."/>
            <person name="Brockman W."/>
            <person name="Butler J."/>
            <person name="Chin C."/>
            <person name="Gnerre S."/>
            <person name="Grabherr M."/>
            <person name="Kleber M."/>
            <person name="Mauceli E."/>
            <person name="MacCallum I."/>
        </authorList>
    </citation>
    <scope>NUCLEOTIDE SEQUENCE [LARGE SCALE GENOMIC DNA]</scope>
    <source>
        <strain evidence="16">MSH-3 / Tucson 14011-0111.49</strain>
    </source>
</reference>
<dbReference type="Gene3D" id="1.20.90.10">
    <property type="entry name" value="Phospholipase A2 domain"/>
    <property type="match status" value="1"/>
</dbReference>
<keyword evidence="13" id="KW-0732">Signal</keyword>
<name>B4GW24_DROPE</name>
<protein>
    <recommendedName>
        <fullName evidence="4">Phospholipase A2</fullName>
        <ecNumber evidence="3">3.1.1.4</ecNumber>
    </recommendedName>
    <alternativeName>
        <fullName evidence="12">Phosphatidylcholine 2-acylhydrolase</fullName>
    </alternativeName>
</protein>
<evidence type="ECO:0000256" key="12">
    <source>
        <dbReference type="ARBA" id="ARBA00029903"/>
    </source>
</evidence>
<evidence type="ECO:0000256" key="1">
    <source>
        <dbReference type="ARBA" id="ARBA00001913"/>
    </source>
</evidence>
<organism evidence="16">
    <name type="scientific">Drosophila persimilis</name>
    <name type="common">Fruit fly</name>
    <dbReference type="NCBI Taxonomy" id="7234"/>
    <lineage>
        <taxon>Eukaryota</taxon>
        <taxon>Metazoa</taxon>
        <taxon>Ecdysozoa</taxon>
        <taxon>Arthropoda</taxon>
        <taxon>Hexapoda</taxon>
        <taxon>Insecta</taxon>
        <taxon>Pterygota</taxon>
        <taxon>Neoptera</taxon>
        <taxon>Endopterygota</taxon>
        <taxon>Diptera</taxon>
        <taxon>Brachycera</taxon>
        <taxon>Muscomorpha</taxon>
        <taxon>Ephydroidea</taxon>
        <taxon>Drosophilidae</taxon>
        <taxon>Drosophila</taxon>
        <taxon>Sophophora</taxon>
    </lineage>
</organism>
<evidence type="ECO:0000313" key="15">
    <source>
        <dbReference type="EMBL" id="EDW26869.1"/>
    </source>
</evidence>
<dbReference type="GO" id="GO:0016042">
    <property type="term" value="P:lipid catabolic process"/>
    <property type="evidence" value="ECO:0007669"/>
    <property type="project" value="UniProtKB-KW"/>
</dbReference>
<feature type="signal peptide" evidence="13">
    <location>
        <begin position="1"/>
        <end position="23"/>
    </location>
</feature>
<dbReference type="PANTHER" id="PTHR12253">
    <property type="entry name" value="RH14732P"/>
    <property type="match status" value="1"/>
</dbReference>
<dbReference type="eggNOG" id="ENOG502S31M">
    <property type="taxonomic scope" value="Eukaryota"/>
</dbReference>
<dbReference type="PhylomeDB" id="B4GW24"/>
<dbReference type="OrthoDB" id="8187220at2759"/>
<dbReference type="Pfam" id="PF05826">
    <property type="entry name" value="Phospholip_A2_2"/>
    <property type="match status" value="1"/>
</dbReference>
<evidence type="ECO:0000256" key="3">
    <source>
        <dbReference type="ARBA" id="ARBA00013278"/>
    </source>
</evidence>
<dbReference type="PROSITE" id="PS00118">
    <property type="entry name" value="PA2_HIS"/>
    <property type="match status" value="1"/>
</dbReference>
<dbReference type="Proteomes" id="UP000008744">
    <property type="component" value="Unassembled WGS sequence"/>
</dbReference>
<gene>
    <name evidence="15" type="primary">Dper\GL14551</name>
    <name evidence="15" type="ORF">Dper_GL14551</name>
</gene>
<keyword evidence="7" id="KW-0378">Hydrolase</keyword>
<keyword evidence="5" id="KW-0964">Secreted</keyword>
<evidence type="ECO:0000256" key="4">
    <source>
        <dbReference type="ARBA" id="ARBA00021721"/>
    </source>
</evidence>
<dbReference type="InterPro" id="IPR033113">
    <property type="entry name" value="PLA2_histidine"/>
</dbReference>
<keyword evidence="16" id="KW-1185">Reference proteome</keyword>
<dbReference type="CDD" id="cd04704">
    <property type="entry name" value="PLA2_bee_venom_like"/>
    <property type="match status" value="1"/>
</dbReference>
<dbReference type="HOGENOM" id="CLU_812019_0_0_1"/>
<dbReference type="InterPro" id="IPR016090">
    <property type="entry name" value="PLA2-like_dom"/>
</dbReference>
<dbReference type="InterPro" id="IPR036444">
    <property type="entry name" value="PLipase_A2_dom_sf"/>
</dbReference>
<feature type="chain" id="PRO_5002807673" description="Phospholipase A2" evidence="13">
    <location>
        <begin position="24"/>
        <end position="359"/>
    </location>
</feature>
<keyword evidence="9" id="KW-0442">Lipid degradation</keyword>
<sequence>MKEALPLAVLLLWLGATLPPSSGSAVLISDMTMTVMVELSSRHPFCKMHRDRGDIQRMLLQSDPRRIRQVPRESVMELEEVCRHQGSYGHEFRGGLGFIYPGTKWCGPGTAATSYDDLGAHTREDRCCREHDMCPDVLNVGECRRGLCNRGTFTRSHCDCDARFRRCLQAANTETANTLGAIFYNVVQVTCFQERSPCSAHQRFEDFYYRTNQCPAEFRQADLYVPPHGDNLIAKILAHPVQQSRSLAAAAPALAPAKLTARRFGVKLASVGLAAVNIIREVVQRPRLLWESLHAPVSRELPPRFGGSPPGGYYYERPGPRVVIWLWAGYNETEQEAICAQWQYQPSEKYVPSQPRTSS</sequence>
<evidence type="ECO:0000256" key="6">
    <source>
        <dbReference type="ARBA" id="ARBA00022723"/>
    </source>
</evidence>
<dbReference type="GO" id="GO:0005576">
    <property type="term" value="C:extracellular region"/>
    <property type="evidence" value="ECO:0007669"/>
    <property type="project" value="UniProtKB-SubCell"/>
</dbReference>
<dbReference type="OMA" id="DHCPAEY"/>
<dbReference type="GO" id="GO:0046872">
    <property type="term" value="F:metal ion binding"/>
    <property type="evidence" value="ECO:0007669"/>
    <property type="project" value="UniProtKB-KW"/>
</dbReference>
<evidence type="ECO:0000256" key="9">
    <source>
        <dbReference type="ARBA" id="ARBA00022963"/>
    </source>
</evidence>
<dbReference type="SMR" id="B4GW24"/>
<proteinExistence type="predicted"/>
<dbReference type="FunFam" id="1.20.90.10:FF:000002">
    <property type="entry name" value="Phospholipase A2 group III"/>
    <property type="match status" value="1"/>
</dbReference>
<dbReference type="GO" id="GO:0006644">
    <property type="term" value="P:phospholipid metabolic process"/>
    <property type="evidence" value="ECO:0007669"/>
    <property type="project" value="InterPro"/>
</dbReference>
<evidence type="ECO:0000256" key="11">
    <source>
        <dbReference type="ARBA" id="ARBA00023157"/>
    </source>
</evidence>
<evidence type="ECO:0000256" key="5">
    <source>
        <dbReference type="ARBA" id="ARBA00022525"/>
    </source>
</evidence>
<feature type="domain" description="Phospholipase A2-like central" evidence="14">
    <location>
        <begin position="99"/>
        <end position="194"/>
    </location>
</feature>